<keyword evidence="2 3" id="KW-0326">Glycosidase</keyword>
<evidence type="ECO:0000313" key="8">
    <source>
        <dbReference type="EMBL" id="OEH91938.1"/>
    </source>
</evidence>
<dbReference type="SMART" id="SM00257">
    <property type="entry name" value="LysM"/>
    <property type="match status" value="2"/>
</dbReference>
<dbReference type="PROSITE" id="PS51910">
    <property type="entry name" value="GH18_2"/>
    <property type="match status" value="1"/>
</dbReference>
<dbReference type="PROSITE" id="PS01095">
    <property type="entry name" value="GH18_1"/>
    <property type="match status" value="1"/>
</dbReference>
<dbReference type="SMART" id="SM00287">
    <property type="entry name" value="SH3b"/>
    <property type="match status" value="1"/>
</dbReference>
<evidence type="ECO:0000259" key="7">
    <source>
        <dbReference type="PROSITE" id="PS51910"/>
    </source>
</evidence>
<dbReference type="Gene3D" id="3.20.20.80">
    <property type="entry name" value="Glycosidases"/>
    <property type="match status" value="1"/>
</dbReference>
<keyword evidence="9" id="KW-1185">Reference proteome</keyword>
<evidence type="ECO:0000256" key="1">
    <source>
        <dbReference type="ARBA" id="ARBA00022801"/>
    </source>
</evidence>
<dbReference type="GO" id="GO:0008061">
    <property type="term" value="F:chitin binding"/>
    <property type="evidence" value="ECO:0007669"/>
    <property type="project" value="InterPro"/>
</dbReference>
<dbReference type="SUPFAM" id="SSF54106">
    <property type="entry name" value="LysM domain"/>
    <property type="match status" value="2"/>
</dbReference>
<reference evidence="8 9" key="1">
    <citation type="submission" date="2016-08" db="EMBL/GenBank/DDBJ databases">
        <title>Genome of Bacillus solimangrovi GH2-4.</title>
        <authorList>
            <person name="Lim S."/>
            <person name="Kim B.-C."/>
        </authorList>
    </citation>
    <scope>NUCLEOTIDE SEQUENCE [LARGE SCALE GENOMIC DNA]</scope>
    <source>
        <strain evidence="8 9">GH2-4</strain>
    </source>
</reference>
<feature type="domain" description="SH3b" evidence="5">
    <location>
        <begin position="106"/>
        <end position="168"/>
    </location>
</feature>
<feature type="domain" description="LysM" evidence="6">
    <location>
        <begin position="60"/>
        <end position="103"/>
    </location>
</feature>
<dbReference type="STRING" id="1305675.BFG57_17645"/>
<evidence type="ECO:0000256" key="2">
    <source>
        <dbReference type="ARBA" id="ARBA00023295"/>
    </source>
</evidence>
<dbReference type="Gene3D" id="3.10.350.10">
    <property type="entry name" value="LysM domain"/>
    <property type="match status" value="2"/>
</dbReference>
<dbReference type="OrthoDB" id="9769314at2"/>
<feature type="domain" description="GH18" evidence="7">
    <location>
        <begin position="177"/>
        <end position="509"/>
    </location>
</feature>
<dbReference type="SUPFAM" id="SSF51445">
    <property type="entry name" value="(Trans)glycosidases"/>
    <property type="match status" value="1"/>
</dbReference>
<dbReference type="PANTHER" id="PTHR46066:SF2">
    <property type="entry name" value="CHITINASE DOMAIN-CONTAINING PROTEIN 1"/>
    <property type="match status" value="1"/>
</dbReference>
<dbReference type="InterPro" id="IPR001579">
    <property type="entry name" value="Glyco_hydro_18_chit_AS"/>
</dbReference>
<organism evidence="8 9">
    <name type="scientific">Bacillus solimangrovi</name>
    <dbReference type="NCBI Taxonomy" id="1305675"/>
    <lineage>
        <taxon>Bacteria</taxon>
        <taxon>Bacillati</taxon>
        <taxon>Bacillota</taxon>
        <taxon>Bacilli</taxon>
        <taxon>Bacillales</taxon>
        <taxon>Bacillaceae</taxon>
        <taxon>Bacillus</taxon>
    </lineage>
</organism>
<name>A0A1E5LCX1_9BACI</name>
<dbReference type="Gene3D" id="3.10.50.10">
    <property type="match status" value="1"/>
</dbReference>
<evidence type="ECO:0000256" key="3">
    <source>
        <dbReference type="RuleBase" id="RU000489"/>
    </source>
</evidence>
<dbReference type="Gene3D" id="2.30.30.40">
    <property type="entry name" value="SH3 Domains"/>
    <property type="match status" value="1"/>
</dbReference>
<dbReference type="PROSITE" id="PS51781">
    <property type="entry name" value="SH3B"/>
    <property type="match status" value="1"/>
</dbReference>
<dbReference type="EMBL" id="MJEH01000043">
    <property type="protein sequence ID" value="OEH91938.1"/>
    <property type="molecule type" value="Genomic_DNA"/>
</dbReference>
<dbReference type="CDD" id="cd02874">
    <property type="entry name" value="GH18_CFLE_spore_hydrolase"/>
    <property type="match status" value="1"/>
</dbReference>
<dbReference type="GO" id="GO:0004553">
    <property type="term" value="F:hydrolase activity, hydrolyzing O-glycosyl compounds"/>
    <property type="evidence" value="ECO:0007669"/>
    <property type="project" value="InterPro"/>
</dbReference>
<sequence>MLYFVRPNDSLQTIAEMYHTSPDSICEMNHMDTYRIYVNQPLFIPIRGMNGGERFERAVETYQIKQGDSLFQIAREYNTTVDSIKQLNNLESSALTVGQEIIIPQYTEAVLAVPRVNIRTEPSFNSEIIIMMDQGARLPVTGTRGGWYRVQLYNGQPGWVNKSVTNLVAHDGSKPILSTLGYYTLQEGPALPGSYQSFVNNTEGLSQLGLFLFQISLENPTMIDKFGEFADNEIVVLKELAHRNNIKALAVVHNLLYESGGQETSKQVVETMLSTPENRTAFVNSLVELVERYGLDGVDLDIEDVYEKDRDRLALLYEEIGEVFREKGYFFSTAIPSKTGPDDPSEFAKPFDYERIGNAADQVVIMLYNEHGWPGSGPGPVVSYGRMKEVLTYASSVMPKEKILAAVSVFGFDFNLTTGKNQYVTYQGAIDLANKYNSEIIFDEETKTPMFSYTDEEGNAHEVWFEDSRSILAKAELADELGVKGLALWRLGMEDPAIWNVLNENVVVKKS</sequence>
<protein>
    <submittedName>
        <fullName evidence="8">Glycosyl hydrolase</fullName>
    </submittedName>
</protein>
<dbReference type="InterPro" id="IPR029070">
    <property type="entry name" value="Chitinase_insertion_sf"/>
</dbReference>
<dbReference type="Pfam" id="PF01476">
    <property type="entry name" value="LysM"/>
    <property type="match status" value="2"/>
</dbReference>
<dbReference type="InterPro" id="IPR018392">
    <property type="entry name" value="LysM"/>
</dbReference>
<dbReference type="InterPro" id="IPR017853">
    <property type="entry name" value="GH"/>
</dbReference>
<dbReference type="PANTHER" id="PTHR46066">
    <property type="entry name" value="CHITINASE DOMAIN-CONTAINING PROTEIN 1 FAMILY MEMBER"/>
    <property type="match status" value="1"/>
</dbReference>
<dbReference type="Pfam" id="PF08239">
    <property type="entry name" value="SH3_3"/>
    <property type="match status" value="1"/>
</dbReference>
<proteinExistence type="inferred from homology"/>
<evidence type="ECO:0000256" key="4">
    <source>
        <dbReference type="RuleBase" id="RU004453"/>
    </source>
</evidence>
<keyword evidence="1 3" id="KW-0378">Hydrolase</keyword>
<evidence type="ECO:0000313" key="9">
    <source>
        <dbReference type="Proteomes" id="UP000095209"/>
    </source>
</evidence>
<dbReference type="InterPro" id="IPR003646">
    <property type="entry name" value="SH3-like_bac-type"/>
</dbReference>
<dbReference type="PROSITE" id="PS51782">
    <property type="entry name" value="LYSM"/>
    <property type="match status" value="2"/>
</dbReference>
<dbReference type="InterPro" id="IPR036779">
    <property type="entry name" value="LysM_dom_sf"/>
</dbReference>
<dbReference type="AlphaFoldDB" id="A0A1E5LCX1"/>
<dbReference type="Pfam" id="PF00704">
    <property type="entry name" value="Glyco_hydro_18"/>
    <property type="match status" value="1"/>
</dbReference>
<accession>A0A1E5LCX1</accession>
<gene>
    <name evidence="8" type="ORF">BFG57_17645</name>
</gene>
<dbReference type="InterPro" id="IPR001223">
    <property type="entry name" value="Glyco_hydro18_cat"/>
</dbReference>
<dbReference type="GO" id="GO:0005975">
    <property type="term" value="P:carbohydrate metabolic process"/>
    <property type="evidence" value="ECO:0007669"/>
    <property type="project" value="InterPro"/>
</dbReference>
<dbReference type="SMART" id="SM00636">
    <property type="entry name" value="Glyco_18"/>
    <property type="match status" value="1"/>
</dbReference>
<evidence type="ECO:0000259" key="5">
    <source>
        <dbReference type="PROSITE" id="PS51781"/>
    </source>
</evidence>
<comment type="similarity">
    <text evidence="4">Belongs to the glycosyl hydrolase 18 family.</text>
</comment>
<dbReference type="CDD" id="cd00118">
    <property type="entry name" value="LysM"/>
    <property type="match status" value="2"/>
</dbReference>
<dbReference type="InterPro" id="IPR041704">
    <property type="entry name" value="CFLE_GH18"/>
</dbReference>
<dbReference type="InterPro" id="IPR011583">
    <property type="entry name" value="Chitinase_II/V-like_cat"/>
</dbReference>
<dbReference type="Proteomes" id="UP000095209">
    <property type="component" value="Unassembled WGS sequence"/>
</dbReference>
<comment type="caution">
    <text evidence="8">The sequence shown here is derived from an EMBL/GenBank/DDBJ whole genome shotgun (WGS) entry which is preliminary data.</text>
</comment>
<feature type="domain" description="LysM" evidence="6">
    <location>
        <begin position="1"/>
        <end position="44"/>
    </location>
</feature>
<evidence type="ECO:0000259" key="6">
    <source>
        <dbReference type="PROSITE" id="PS51782"/>
    </source>
</evidence>